<accession>A0A1Y1CT50</accession>
<dbReference type="KEGG" id="mbas:ALGA_4140"/>
<dbReference type="EMBL" id="AP018042">
    <property type="protein sequence ID" value="BAX82431.1"/>
    <property type="molecule type" value="Genomic_DNA"/>
</dbReference>
<proteinExistence type="predicted"/>
<dbReference type="RefSeq" id="WP_096432738.1">
    <property type="nucleotide sequence ID" value="NZ_AP018042.1"/>
</dbReference>
<gene>
    <name evidence="2" type="ORF">ALGA_4140</name>
</gene>
<protein>
    <recommendedName>
        <fullName evidence="1">GYF domain-containing protein</fullName>
    </recommendedName>
</protein>
<evidence type="ECO:0000313" key="3">
    <source>
        <dbReference type="Proteomes" id="UP000218267"/>
    </source>
</evidence>
<sequence>MNKQWYYVENGDKRGPFSINELKGKIEKDSLLWCEGMKDWEKAEQIAEFQSFFEVMPPPVCLNL</sequence>
<keyword evidence="3" id="KW-1185">Reference proteome</keyword>
<feature type="domain" description="GYF" evidence="1">
    <location>
        <begin position="5"/>
        <end position="49"/>
    </location>
</feature>
<reference evidence="3" key="2">
    <citation type="journal article" date="2020" name="Antonie Van Leeuwenhoek">
        <title>Labilibaculum antarcticum sp. nov., a novel facultative anaerobic, psychrotorelant bacterium isolated from marine sediment of Antarctica.</title>
        <authorList>
            <person name="Watanabe M."/>
            <person name="Kojima H."/>
            <person name="Fukui M."/>
        </authorList>
    </citation>
    <scope>NUCLEOTIDE SEQUENCE [LARGE SCALE GENOMIC DNA]</scope>
    <source>
        <strain evidence="3">SPP2</strain>
    </source>
</reference>
<name>A0A1Y1CT50_9BACT</name>
<dbReference type="OrthoDB" id="9815705at2"/>
<reference evidence="2 3" key="1">
    <citation type="journal article" date="2018" name="Mar. Genomics">
        <title>Complete genome sequence of Marinifilaceae bacterium strain SPP2, isolated from the Antarctic marine sediment.</title>
        <authorList>
            <person name="Watanabe M."/>
            <person name="Kojima H."/>
            <person name="Fukui M."/>
        </authorList>
    </citation>
    <scope>NUCLEOTIDE SEQUENCE [LARGE SCALE GENOMIC DNA]</scope>
    <source>
        <strain evidence="2 3">SPP2</strain>
    </source>
</reference>
<evidence type="ECO:0000313" key="2">
    <source>
        <dbReference type="EMBL" id="BAX82431.1"/>
    </source>
</evidence>
<dbReference type="InterPro" id="IPR025640">
    <property type="entry name" value="GYF_2"/>
</dbReference>
<dbReference type="AlphaFoldDB" id="A0A1Y1CT50"/>
<dbReference type="Proteomes" id="UP000218267">
    <property type="component" value="Chromosome"/>
</dbReference>
<evidence type="ECO:0000259" key="1">
    <source>
        <dbReference type="Pfam" id="PF14237"/>
    </source>
</evidence>
<dbReference type="Pfam" id="PF14237">
    <property type="entry name" value="GYF_2"/>
    <property type="match status" value="1"/>
</dbReference>
<organism evidence="2 3">
    <name type="scientific">Labilibaculum antarcticum</name>
    <dbReference type="NCBI Taxonomy" id="1717717"/>
    <lineage>
        <taxon>Bacteria</taxon>
        <taxon>Pseudomonadati</taxon>
        <taxon>Bacteroidota</taxon>
        <taxon>Bacteroidia</taxon>
        <taxon>Marinilabiliales</taxon>
        <taxon>Marinifilaceae</taxon>
        <taxon>Labilibaculum</taxon>
    </lineage>
</organism>